<dbReference type="EMBL" id="QSUZ01000017">
    <property type="protein sequence ID" value="RGN86639.1"/>
    <property type="molecule type" value="Genomic_DNA"/>
</dbReference>
<dbReference type="Proteomes" id="UP000285839">
    <property type="component" value="Unassembled WGS sequence"/>
</dbReference>
<dbReference type="Proteomes" id="UP000095413">
    <property type="component" value="Unassembled WGS sequence"/>
</dbReference>
<evidence type="ECO:0000313" key="23">
    <source>
        <dbReference type="Proteomes" id="UP000285839"/>
    </source>
</evidence>
<dbReference type="EMBL" id="RCXQ01000002">
    <property type="protein sequence ID" value="RYT68326.1"/>
    <property type="molecule type" value="Genomic_DNA"/>
</dbReference>
<evidence type="ECO:0000313" key="9">
    <source>
        <dbReference type="EMBL" id="RHC03213.1"/>
    </source>
</evidence>
<dbReference type="Proteomes" id="UP000283928">
    <property type="component" value="Unassembled WGS sequence"/>
</dbReference>
<dbReference type="Pfam" id="PF13308">
    <property type="entry name" value="YARHG"/>
    <property type="match status" value="1"/>
</dbReference>
<dbReference type="EMBL" id="QRUH01000014">
    <property type="protein sequence ID" value="RGR46320.1"/>
    <property type="molecule type" value="Genomic_DNA"/>
</dbReference>
<dbReference type="Proteomes" id="UP000265808">
    <property type="component" value="Unassembled WGS sequence"/>
</dbReference>
<feature type="compositionally biased region" description="Pro residues" evidence="1">
    <location>
        <begin position="62"/>
        <end position="78"/>
    </location>
</feature>
<dbReference type="Proteomes" id="UP000261222">
    <property type="component" value="Unassembled WGS sequence"/>
</dbReference>
<evidence type="ECO:0000313" key="22">
    <source>
        <dbReference type="Proteomes" id="UP000284220"/>
    </source>
</evidence>
<feature type="domain" description="YARHG" evidence="2">
    <location>
        <begin position="213"/>
        <end position="301"/>
    </location>
</feature>
<reference evidence="14 26" key="4">
    <citation type="submission" date="2019-07" db="EMBL/GenBank/DDBJ databases">
        <authorList>
            <person name="Hibberd C M."/>
            <person name="Gehrig L. J."/>
            <person name="Chang H.-W."/>
            <person name="Venkatesh S."/>
        </authorList>
    </citation>
    <scope>NUCLEOTIDE SEQUENCE [LARGE SCALE GENOMIC DNA]</scope>
    <source>
        <strain evidence="14">Ruminococcus_obeum_SSTS_Bg7063</strain>
    </source>
</reference>
<evidence type="ECO:0000313" key="3">
    <source>
        <dbReference type="EMBL" id="CUO69559.1"/>
    </source>
</evidence>
<evidence type="ECO:0000313" key="16">
    <source>
        <dbReference type="Proteomes" id="UP000095413"/>
    </source>
</evidence>
<dbReference type="EMBL" id="QSKO01000024">
    <property type="protein sequence ID" value="RHE71306.1"/>
    <property type="molecule type" value="Genomic_DNA"/>
</dbReference>
<dbReference type="Proteomes" id="UP000293506">
    <property type="component" value="Unassembled WGS sequence"/>
</dbReference>
<dbReference type="EMBL" id="CABHNB010000018">
    <property type="protein sequence ID" value="VUX02764.1"/>
    <property type="molecule type" value="Genomic_DNA"/>
</dbReference>
<dbReference type="Proteomes" id="UP000285897">
    <property type="component" value="Unassembled WGS sequence"/>
</dbReference>
<dbReference type="OrthoDB" id="517663at2"/>
<evidence type="ECO:0000313" key="14">
    <source>
        <dbReference type="EMBL" id="VUX02764.1"/>
    </source>
</evidence>
<gene>
    <name evidence="12" type="ORF">DW021_14405</name>
    <name evidence="11" type="ORF">DW272_14920</name>
    <name evidence="10" type="ORF">DW723_13790</name>
    <name evidence="9" type="ORF">DW859_15375</name>
    <name evidence="8" type="ORF">DWW07_16145</name>
    <name evidence="7" type="ORF">DWY46_15290</name>
    <name evidence="6" type="ORF">DXB38_11990</name>
    <name evidence="5" type="ORF">DXB81_00160</name>
    <name evidence="13" type="ORF">EAI82_03775</name>
    <name evidence="3" type="ORF">ERS852394_02785</name>
    <name evidence="4" type="ORF">ERS852533_02809</name>
    <name evidence="14" type="ORF">ROSSTS7063_01307</name>
</gene>
<dbReference type="Proteomes" id="UP000409147">
    <property type="component" value="Unassembled WGS sequence"/>
</dbReference>
<sequence>MRRKNRLKVLLVILVSIFIMFSAAALLLAGFQKSEREAQKKKEAMAALESLPTAAPTEVPVTPSPSPTPRPTATPTPIPKEKVSFNPDDFWDYWYSTDGLVTINIYNISQDSVSFSFSQTDAGQTQSVSADVTAEVAGTAAAFSFTDTAGNAASGNLTFDNGQLYLRATTAEPVSSVYPNVSCIMSRTQVQLQPDPTVTPTPAEQAQNTAETGEYFFPESSNRYLTDEEISAYSSDQLELAKNEIYARHGRQFVTDYIADYFNSKSWYQGTIDPDTFDAEQNSIFNEYELANISKIAEWEEQKASQGN</sequence>
<evidence type="ECO:0000313" key="25">
    <source>
        <dbReference type="Proteomes" id="UP000293506"/>
    </source>
</evidence>
<evidence type="ECO:0000259" key="2">
    <source>
        <dbReference type="SMART" id="SM01324"/>
    </source>
</evidence>
<dbReference type="Proteomes" id="UP000261105">
    <property type="component" value="Unassembled WGS sequence"/>
</dbReference>
<dbReference type="GeneID" id="79804697"/>
<accession>A0A174H971</accession>
<evidence type="ECO:0000313" key="8">
    <source>
        <dbReference type="EMBL" id="RGV60786.1"/>
    </source>
</evidence>
<dbReference type="Proteomes" id="UP000284220">
    <property type="component" value="Unassembled WGS sequence"/>
</dbReference>
<proteinExistence type="predicted"/>
<evidence type="ECO:0000313" key="4">
    <source>
        <dbReference type="EMBL" id="CUP85917.1"/>
    </source>
</evidence>
<feature type="region of interest" description="Disordered" evidence="1">
    <location>
        <begin position="52"/>
        <end position="81"/>
    </location>
</feature>
<evidence type="ECO:0000313" key="7">
    <source>
        <dbReference type="EMBL" id="RGR46320.1"/>
    </source>
</evidence>
<reference evidence="17 18" key="2">
    <citation type="submission" date="2018-08" db="EMBL/GenBank/DDBJ databases">
        <title>A genome reference for cultivated species of the human gut microbiota.</title>
        <authorList>
            <person name="Zou Y."/>
            <person name="Xue W."/>
            <person name="Luo G."/>
        </authorList>
    </citation>
    <scope>NUCLEOTIDE SEQUENCE [LARGE SCALE GENOMIC DNA]</scope>
    <source>
        <strain evidence="8 20">AF14-23</strain>
        <strain evidence="7 23">AF25-21</strain>
        <strain evidence="12 24">AF37-6AC</strain>
        <strain evidence="11 22">AM22-9LB</strain>
        <strain evidence="10 21">AM27-32LB</strain>
        <strain evidence="9 19">AM37-4AC</strain>
        <strain evidence="6 17">OM03-6</strain>
        <strain evidence="5 18">OM06-11AA</strain>
    </source>
</reference>
<evidence type="ECO:0000256" key="1">
    <source>
        <dbReference type="SAM" id="MobiDB-lite"/>
    </source>
</evidence>
<dbReference type="Proteomes" id="UP000265828">
    <property type="component" value="Unassembled WGS sequence"/>
</dbReference>
<dbReference type="InterPro" id="IPR025582">
    <property type="entry name" value="YARHG_dom"/>
</dbReference>
<evidence type="ECO:0000313" key="26">
    <source>
        <dbReference type="Proteomes" id="UP000409147"/>
    </source>
</evidence>
<dbReference type="EMBL" id="QROS01000013">
    <property type="protein sequence ID" value="RHL44206.1"/>
    <property type="molecule type" value="Genomic_DNA"/>
</dbReference>
<evidence type="ECO:0000313" key="12">
    <source>
        <dbReference type="EMBL" id="RHL44206.1"/>
    </source>
</evidence>
<evidence type="ECO:0000313" key="19">
    <source>
        <dbReference type="Proteomes" id="UP000265808"/>
    </source>
</evidence>
<dbReference type="EMBL" id="QSUB01000001">
    <property type="protein sequence ID" value="RGN06986.1"/>
    <property type="molecule type" value="Genomic_DNA"/>
</dbReference>
<dbReference type="EMBL" id="QSHL01000015">
    <property type="protein sequence ID" value="RHC03213.1"/>
    <property type="molecule type" value="Genomic_DNA"/>
</dbReference>
<evidence type="ECO:0000313" key="10">
    <source>
        <dbReference type="EMBL" id="RHE71306.1"/>
    </source>
</evidence>
<evidence type="ECO:0000313" key="11">
    <source>
        <dbReference type="EMBL" id="RHG15024.1"/>
    </source>
</evidence>
<reference evidence="13 25" key="3">
    <citation type="journal article" date="2019" name="Science, e1252229">
        <title>Invertible promoters mediate bacterial phase variation, antibiotic resistance, and host adaptation in the gut.</title>
        <authorList>
            <person name="Jiang X."/>
            <person name="Hall A.B."/>
            <person name="Arthur T.D."/>
            <person name="Plichta D.R."/>
            <person name="Covington C.T."/>
            <person name="Poyet M."/>
            <person name="Crothers J."/>
            <person name="Moses P.L."/>
            <person name="Tolonen A.C."/>
            <person name="Vlamakis H."/>
            <person name="Alm E.J."/>
            <person name="Xavier R.J."/>
        </authorList>
    </citation>
    <scope>NUCLEOTIDE SEQUENCE [LARGE SCALE GENOMIC DNA]</scope>
    <source>
        <strain evidence="13">Af_0058</strain>
        <strain evidence="25">af_0058</strain>
    </source>
</reference>
<evidence type="ECO:0000313" key="24">
    <source>
        <dbReference type="Proteomes" id="UP000285897"/>
    </source>
</evidence>
<dbReference type="RefSeq" id="WP_005427269.1">
    <property type="nucleotide sequence ID" value="NZ_CABHNB010000018.1"/>
</dbReference>
<feature type="compositionally biased region" description="Low complexity" evidence="1">
    <location>
        <begin position="52"/>
        <end position="61"/>
    </location>
</feature>
<dbReference type="AlphaFoldDB" id="A0A174H971"/>
<evidence type="ECO:0000313" key="6">
    <source>
        <dbReference type="EMBL" id="RGN86639.1"/>
    </source>
</evidence>
<evidence type="ECO:0000313" key="13">
    <source>
        <dbReference type="EMBL" id="RYT68326.1"/>
    </source>
</evidence>
<dbReference type="SMART" id="SM01324">
    <property type="entry name" value="YARHG"/>
    <property type="match status" value="1"/>
</dbReference>
<evidence type="ECO:0000313" key="18">
    <source>
        <dbReference type="Proteomes" id="UP000261222"/>
    </source>
</evidence>
<organism evidence="3 15">
    <name type="scientific">Blautia obeum</name>
    <dbReference type="NCBI Taxonomy" id="40520"/>
    <lineage>
        <taxon>Bacteria</taxon>
        <taxon>Bacillati</taxon>
        <taxon>Bacillota</taxon>
        <taxon>Clostridia</taxon>
        <taxon>Lachnospirales</taxon>
        <taxon>Lachnospiraceae</taxon>
        <taxon>Blautia</taxon>
    </lineage>
</organism>
<dbReference type="InterPro" id="IPR038434">
    <property type="entry name" value="YARHG_sf"/>
</dbReference>
<dbReference type="Proteomes" id="UP000095409">
    <property type="component" value="Unassembled WGS sequence"/>
</dbReference>
<evidence type="ECO:0000313" key="17">
    <source>
        <dbReference type="Proteomes" id="UP000261105"/>
    </source>
</evidence>
<keyword evidence="26" id="KW-1185">Reference proteome</keyword>
<evidence type="ECO:0000313" key="21">
    <source>
        <dbReference type="Proteomes" id="UP000283928"/>
    </source>
</evidence>
<evidence type="ECO:0000313" key="5">
    <source>
        <dbReference type="EMBL" id="RGN06986.1"/>
    </source>
</evidence>
<dbReference type="EMBL" id="CYZD01000019">
    <property type="protein sequence ID" value="CUO69559.1"/>
    <property type="molecule type" value="Genomic_DNA"/>
</dbReference>
<evidence type="ECO:0000313" key="15">
    <source>
        <dbReference type="Proteomes" id="UP000095409"/>
    </source>
</evidence>
<protein>
    <submittedName>
        <fullName evidence="5">YARHG domain-containing protein</fullName>
    </submittedName>
</protein>
<dbReference type="EMBL" id="QRZI01000015">
    <property type="protein sequence ID" value="RGV60786.1"/>
    <property type="molecule type" value="Genomic_DNA"/>
</dbReference>
<dbReference type="Gene3D" id="1.20.58.1690">
    <property type="match status" value="1"/>
</dbReference>
<evidence type="ECO:0000313" key="20">
    <source>
        <dbReference type="Proteomes" id="UP000265828"/>
    </source>
</evidence>
<name>A0A174H971_9FIRM</name>
<dbReference type="EMBL" id="CZBA01000019">
    <property type="protein sequence ID" value="CUP85917.1"/>
    <property type="molecule type" value="Genomic_DNA"/>
</dbReference>
<reference evidence="15 16" key="1">
    <citation type="submission" date="2015-09" db="EMBL/GenBank/DDBJ databases">
        <authorList>
            <consortium name="Pathogen Informatics"/>
        </authorList>
    </citation>
    <scope>NUCLEOTIDE SEQUENCE [LARGE SCALE GENOMIC DNA]</scope>
    <source>
        <strain evidence="3 15">2789STDY5608837</strain>
        <strain evidence="4 16">2789STDY5834921</strain>
    </source>
</reference>
<dbReference type="EMBL" id="QRHZ01000010">
    <property type="protein sequence ID" value="RHG15024.1"/>
    <property type="molecule type" value="Genomic_DNA"/>
</dbReference>